<keyword evidence="6" id="KW-1185">Reference proteome</keyword>
<evidence type="ECO:0000313" key="5">
    <source>
        <dbReference type="EMBL" id="KAI6648373.1"/>
    </source>
</evidence>
<evidence type="ECO:0000256" key="3">
    <source>
        <dbReference type="ARBA" id="ARBA00023163"/>
    </source>
</evidence>
<dbReference type="Proteomes" id="UP001165289">
    <property type="component" value="Unassembled WGS sequence"/>
</dbReference>
<dbReference type="InterPro" id="IPR004826">
    <property type="entry name" value="bZIP_Maf"/>
</dbReference>
<dbReference type="SUPFAM" id="SSF47454">
    <property type="entry name" value="A DNA-binding domain in eukaryotic transcription factors"/>
    <property type="match status" value="1"/>
</dbReference>
<protein>
    <recommendedName>
        <fullName evidence="4">Basic leucine zipper domain-containing protein</fullName>
    </recommendedName>
</protein>
<dbReference type="InterPro" id="IPR008917">
    <property type="entry name" value="TF_DNA-bd_sf"/>
</dbReference>
<keyword evidence="3" id="KW-0804">Transcription</keyword>
<evidence type="ECO:0000256" key="1">
    <source>
        <dbReference type="ARBA" id="ARBA00023015"/>
    </source>
</evidence>
<sequence>MSNQIQSIKDLTEAEITGLGIKELNKKLRQKNYTKQEQLAIKRQRRKIKMKKYRKESHKRRIKYLNNLLEQHALLQDEYLGLKLEVFNLQREKVSLIEEISSDEDDEYGEFVIVD</sequence>
<organism evidence="5 6">
    <name type="scientific">Oopsacas minuta</name>
    <dbReference type="NCBI Taxonomy" id="111878"/>
    <lineage>
        <taxon>Eukaryota</taxon>
        <taxon>Metazoa</taxon>
        <taxon>Porifera</taxon>
        <taxon>Hexactinellida</taxon>
        <taxon>Hexasterophora</taxon>
        <taxon>Lyssacinosida</taxon>
        <taxon>Leucopsacidae</taxon>
        <taxon>Oopsacas</taxon>
    </lineage>
</organism>
<dbReference type="GO" id="GO:0003677">
    <property type="term" value="F:DNA binding"/>
    <property type="evidence" value="ECO:0007669"/>
    <property type="project" value="UniProtKB-KW"/>
</dbReference>
<name>A0AAV7JHM1_9METZ</name>
<evidence type="ECO:0000256" key="2">
    <source>
        <dbReference type="ARBA" id="ARBA00023125"/>
    </source>
</evidence>
<evidence type="ECO:0000313" key="6">
    <source>
        <dbReference type="Proteomes" id="UP001165289"/>
    </source>
</evidence>
<dbReference type="EMBL" id="JAKMXF010000332">
    <property type="protein sequence ID" value="KAI6648373.1"/>
    <property type="molecule type" value="Genomic_DNA"/>
</dbReference>
<dbReference type="Pfam" id="PF03131">
    <property type="entry name" value="bZIP_Maf"/>
    <property type="match status" value="1"/>
</dbReference>
<accession>A0AAV7JHM1</accession>
<keyword evidence="1" id="KW-0805">Transcription regulation</keyword>
<comment type="caution">
    <text evidence="5">The sequence shown here is derived from an EMBL/GenBank/DDBJ whole genome shotgun (WGS) entry which is preliminary data.</text>
</comment>
<feature type="domain" description="Basic leucine zipper" evidence="4">
    <location>
        <begin position="12"/>
        <end position="97"/>
    </location>
</feature>
<reference evidence="5 6" key="1">
    <citation type="journal article" date="2023" name="BMC Biol.">
        <title>The compact genome of the sponge Oopsacas minuta (Hexactinellida) is lacking key metazoan core genes.</title>
        <authorList>
            <person name="Santini S."/>
            <person name="Schenkelaars Q."/>
            <person name="Jourda C."/>
            <person name="Duchesne M."/>
            <person name="Belahbib H."/>
            <person name="Rocher C."/>
            <person name="Selva M."/>
            <person name="Riesgo A."/>
            <person name="Vervoort M."/>
            <person name="Leys S.P."/>
            <person name="Kodjabachian L."/>
            <person name="Le Bivic A."/>
            <person name="Borchiellini C."/>
            <person name="Claverie J.M."/>
            <person name="Renard E."/>
        </authorList>
    </citation>
    <scope>NUCLEOTIDE SEQUENCE [LARGE SCALE GENOMIC DNA]</scope>
    <source>
        <strain evidence="5">SPO-2</strain>
    </source>
</reference>
<gene>
    <name evidence="5" type="ORF">LOD99_12182</name>
</gene>
<proteinExistence type="predicted"/>
<evidence type="ECO:0000259" key="4">
    <source>
        <dbReference type="Pfam" id="PF03131"/>
    </source>
</evidence>
<dbReference type="GO" id="GO:0006355">
    <property type="term" value="P:regulation of DNA-templated transcription"/>
    <property type="evidence" value="ECO:0007669"/>
    <property type="project" value="InterPro"/>
</dbReference>
<keyword evidence="2" id="KW-0238">DNA-binding</keyword>
<dbReference type="Gene3D" id="1.20.5.170">
    <property type="match status" value="1"/>
</dbReference>
<dbReference type="AlphaFoldDB" id="A0AAV7JHM1"/>